<evidence type="ECO:0000256" key="1">
    <source>
        <dbReference type="SAM" id="MobiDB-lite"/>
    </source>
</evidence>
<organism evidence="2 3">
    <name type="scientific">Parelaphostrongylus tenuis</name>
    <name type="common">Meningeal worm</name>
    <dbReference type="NCBI Taxonomy" id="148309"/>
    <lineage>
        <taxon>Eukaryota</taxon>
        <taxon>Metazoa</taxon>
        <taxon>Ecdysozoa</taxon>
        <taxon>Nematoda</taxon>
        <taxon>Chromadorea</taxon>
        <taxon>Rhabditida</taxon>
        <taxon>Rhabditina</taxon>
        <taxon>Rhabditomorpha</taxon>
        <taxon>Strongyloidea</taxon>
        <taxon>Metastrongylidae</taxon>
        <taxon>Parelaphostrongylus</taxon>
    </lineage>
</organism>
<sequence length="226" mass="25614">MSSLRYVILFVTLLGILLGYSLRDDRLRSFVVELSPAESRLSRRPRHTANATTDRQRSHMGLTDEQYNTVQYYLTKLRELGKLRHPDEGGGGGDGGGGYGSGGGGEGQKLDSEVAKWSKRMRDDIEGEILNPEEYGRHFEGDIILFPDQAKEIYENALRAGNRRVKRKFIGSSLRRWDPTRPIIYGFDGSHTPSRPDQHLQEKKSRNWNQLKSDSPVPFVVGSFFV</sequence>
<feature type="compositionally biased region" description="Gly residues" evidence="1">
    <location>
        <begin position="89"/>
        <end position="107"/>
    </location>
</feature>
<evidence type="ECO:0000313" key="3">
    <source>
        <dbReference type="Proteomes" id="UP001196413"/>
    </source>
</evidence>
<comment type="caution">
    <text evidence="2">The sequence shown here is derived from an EMBL/GenBank/DDBJ whole genome shotgun (WGS) entry which is preliminary data.</text>
</comment>
<dbReference type="AlphaFoldDB" id="A0AAD5MYB8"/>
<feature type="region of interest" description="Disordered" evidence="1">
    <location>
        <begin position="187"/>
        <end position="208"/>
    </location>
</feature>
<reference evidence="2" key="1">
    <citation type="submission" date="2021-06" db="EMBL/GenBank/DDBJ databases">
        <title>Parelaphostrongylus tenuis whole genome reference sequence.</title>
        <authorList>
            <person name="Garwood T.J."/>
            <person name="Larsen P.A."/>
            <person name="Fountain-Jones N.M."/>
            <person name="Garbe J.R."/>
            <person name="Macchietto M.G."/>
            <person name="Kania S.A."/>
            <person name="Gerhold R.W."/>
            <person name="Richards J.E."/>
            <person name="Wolf T.M."/>
        </authorList>
    </citation>
    <scope>NUCLEOTIDE SEQUENCE</scope>
    <source>
        <strain evidence="2">MNPRO001-30</strain>
        <tissue evidence="2">Meninges</tissue>
    </source>
</reference>
<evidence type="ECO:0000313" key="2">
    <source>
        <dbReference type="EMBL" id="KAJ1365123.1"/>
    </source>
</evidence>
<keyword evidence="3" id="KW-1185">Reference proteome</keyword>
<feature type="region of interest" description="Disordered" evidence="1">
    <location>
        <begin position="38"/>
        <end position="57"/>
    </location>
</feature>
<gene>
    <name evidence="2" type="ORF">KIN20_025350</name>
</gene>
<feature type="region of interest" description="Disordered" evidence="1">
    <location>
        <begin position="83"/>
        <end position="114"/>
    </location>
</feature>
<dbReference type="Proteomes" id="UP001196413">
    <property type="component" value="Unassembled WGS sequence"/>
</dbReference>
<protein>
    <submittedName>
        <fullName evidence="2">Uncharacterized protein</fullName>
    </submittedName>
</protein>
<name>A0AAD5MYB8_PARTN</name>
<dbReference type="EMBL" id="JAHQIW010005183">
    <property type="protein sequence ID" value="KAJ1365123.1"/>
    <property type="molecule type" value="Genomic_DNA"/>
</dbReference>
<accession>A0AAD5MYB8</accession>
<feature type="compositionally biased region" description="Basic and acidic residues" evidence="1">
    <location>
        <begin position="194"/>
        <end position="205"/>
    </location>
</feature>
<proteinExistence type="predicted"/>